<comment type="caution">
    <text evidence="2">The sequence shown here is derived from an EMBL/GenBank/DDBJ whole genome shotgun (WGS) entry which is preliminary data.</text>
</comment>
<evidence type="ECO:0000256" key="1">
    <source>
        <dbReference type="ARBA" id="ARBA00023239"/>
    </source>
</evidence>
<dbReference type="GO" id="GO:0016829">
    <property type="term" value="F:lyase activity"/>
    <property type="evidence" value="ECO:0007669"/>
    <property type="project" value="UniProtKB-KW"/>
</dbReference>
<dbReference type="InterPro" id="IPR029045">
    <property type="entry name" value="ClpP/crotonase-like_dom_sf"/>
</dbReference>
<dbReference type="Pfam" id="PF00378">
    <property type="entry name" value="ECH_1"/>
    <property type="match status" value="1"/>
</dbReference>
<reference evidence="2" key="1">
    <citation type="journal article" date="2015" name="Nature">
        <title>Complex archaea that bridge the gap between prokaryotes and eukaryotes.</title>
        <authorList>
            <person name="Spang A."/>
            <person name="Saw J.H."/>
            <person name="Jorgensen S.L."/>
            <person name="Zaremba-Niedzwiedzka K."/>
            <person name="Martijn J."/>
            <person name="Lind A.E."/>
            <person name="van Eijk R."/>
            <person name="Schleper C."/>
            <person name="Guy L."/>
            <person name="Ettema T.J."/>
        </authorList>
    </citation>
    <scope>NUCLEOTIDE SEQUENCE</scope>
</reference>
<dbReference type="CDD" id="cd06558">
    <property type="entry name" value="crotonase-like"/>
    <property type="match status" value="1"/>
</dbReference>
<name>A0A0F9JPA1_9ZZZZ</name>
<dbReference type="AlphaFoldDB" id="A0A0F9JPA1"/>
<keyword evidence="1" id="KW-0456">Lyase</keyword>
<dbReference type="Gene3D" id="3.90.226.10">
    <property type="entry name" value="2-enoyl-CoA Hydratase, Chain A, domain 1"/>
    <property type="match status" value="1"/>
</dbReference>
<organism evidence="2">
    <name type="scientific">marine sediment metagenome</name>
    <dbReference type="NCBI Taxonomy" id="412755"/>
    <lineage>
        <taxon>unclassified sequences</taxon>
        <taxon>metagenomes</taxon>
        <taxon>ecological metagenomes</taxon>
    </lineage>
</organism>
<accession>A0A0F9JPA1</accession>
<evidence type="ECO:0008006" key="3">
    <source>
        <dbReference type="Google" id="ProtNLM"/>
    </source>
</evidence>
<dbReference type="Gene3D" id="1.10.12.10">
    <property type="entry name" value="Lyase 2-enoyl-coa Hydratase, Chain A, domain 2"/>
    <property type="match status" value="1"/>
</dbReference>
<gene>
    <name evidence="2" type="ORF">LCGC14_1428660</name>
</gene>
<dbReference type="PANTHER" id="PTHR11941:SF54">
    <property type="entry name" value="ENOYL-COA HYDRATASE, MITOCHONDRIAL"/>
    <property type="match status" value="1"/>
</dbReference>
<sequence>MEYKNLIIERKEDLHVAIVKFNRPENLNALNRALMKEIEMVTEEFHNDTETRVVIFTGEGKNFCAGADLSEKREPLTVLGSIRNLQTGPRMIKKLYDMEQITIAAINGFAFGGGACIAAACDFRIAAENCLCGYPESKLGMNLSWVSLPIVVHLIGPTYAKEMVILGKNNHAETLLKWGFISEILPKERLLDRAVEIAKEYAAQPPIAAQMIKRSINHISSALDQAIMHMDRDQFFLTSKTEDFTEGIKAFFQKRPGNFKGN</sequence>
<protein>
    <recommendedName>
        <fullName evidence="3">Enoyl-CoA hydratase</fullName>
    </recommendedName>
</protein>
<dbReference type="InterPro" id="IPR014748">
    <property type="entry name" value="Enoyl-CoA_hydra_C"/>
</dbReference>
<dbReference type="SUPFAM" id="SSF52096">
    <property type="entry name" value="ClpP/crotonase"/>
    <property type="match status" value="1"/>
</dbReference>
<dbReference type="PANTHER" id="PTHR11941">
    <property type="entry name" value="ENOYL-COA HYDRATASE-RELATED"/>
    <property type="match status" value="1"/>
</dbReference>
<dbReference type="EMBL" id="LAZR01009600">
    <property type="protein sequence ID" value="KKM71634.1"/>
    <property type="molecule type" value="Genomic_DNA"/>
</dbReference>
<dbReference type="InterPro" id="IPR001753">
    <property type="entry name" value="Enoyl-CoA_hydra/iso"/>
</dbReference>
<evidence type="ECO:0000313" key="2">
    <source>
        <dbReference type="EMBL" id="KKM71634.1"/>
    </source>
</evidence>
<dbReference type="GO" id="GO:0006635">
    <property type="term" value="P:fatty acid beta-oxidation"/>
    <property type="evidence" value="ECO:0007669"/>
    <property type="project" value="TreeGrafter"/>
</dbReference>
<proteinExistence type="predicted"/>